<dbReference type="Proteomes" id="UP001189429">
    <property type="component" value="Unassembled WGS sequence"/>
</dbReference>
<name>A0ABN9TFD7_9DINO</name>
<accession>A0ABN9TFD7</accession>
<evidence type="ECO:0000313" key="1">
    <source>
        <dbReference type="EMBL" id="CAK0844252.1"/>
    </source>
</evidence>
<evidence type="ECO:0000313" key="2">
    <source>
        <dbReference type="Proteomes" id="UP001189429"/>
    </source>
</evidence>
<dbReference type="EMBL" id="CAUYUJ010014649">
    <property type="protein sequence ID" value="CAK0844252.1"/>
    <property type="molecule type" value="Genomic_DNA"/>
</dbReference>
<keyword evidence="2" id="KW-1185">Reference proteome</keyword>
<sequence length="496" mass="52739">MVFGTQPSFVEHGECGLLPRGHHALEQQPRGLIDSIVFSEPISWTQTWKHIAVVVTSSSATSPNVFFYADGELISSAKRSASASVQSLPAVHSDQDGVFHVGPPNMDANMFPEILEEDFGGRTEPYFAMPAGEAFFDALVDEVRVSSIALDGLTQGARLTQLRRRTVCGVPAERLEGSTCLPAVRLTPPYAVTDQSACQEGYEECGARPGMCVPTCGASMLRQPGCSCDCRPGYFQAWLAKALRLSGSGRTPVGAVTIYDVQHNVVGSAPDGGTLPLRFAFQSAARVALLTVVGAGSAAAVSLEVETAAGMTVPVPEWTSVPLPSGQDLVMHHRRLHELFDPALTCAICPTGSGQEVFASQLPRVDLMACLCGEHFGRDLLGRCVPLEAALQAPQISPSEGFHSPGTLVHLAHSVQDGEVQTPWLLEVRYELGAAGEAAREPSCVSSPVFGGGLDVVRREETTEIRAVLCHPLHYASAVAVATLTGRTTTWPRQSA</sequence>
<reference evidence="1" key="1">
    <citation type="submission" date="2023-10" db="EMBL/GenBank/DDBJ databases">
        <authorList>
            <person name="Chen Y."/>
            <person name="Shah S."/>
            <person name="Dougan E. K."/>
            <person name="Thang M."/>
            <person name="Chan C."/>
        </authorList>
    </citation>
    <scope>NUCLEOTIDE SEQUENCE [LARGE SCALE GENOMIC DNA]</scope>
</reference>
<protein>
    <submittedName>
        <fullName evidence="1">Uncharacterized protein</fullName>
    </submittedName>
</protein>
<proteinExistence type="predicted"/>
<gene>
    <name evidence="1" type="ORF">PCOR1329_LOCUS38393</name>
</gene>
<organism evidence="1 2">
    <name type="scientific">Prorocentrum cordatum</name>
    <dbReference type="NCBI Taxonomy" id="2364126"/>
    <lineage>
        <taxon>Eukaryota</taxon>
        <taxon>Sar</taxon>
        <taxon>Alveolata</taxon>
        <taxon>Dinophyceae</taxon>
        <taxon>Prorocentrales</taxon>
        <taxon>Prorocentraceae</taxon>
        <taxon>Prorocentrum</taxon>
    </lineage>
</organism>
<comment type="caution">
    <text evidence="1">The sequence shown here is derived from an EMBL/GenBank/DDBJ whole genome shotgun (WGS) entry which is preliminary data.</text>
</comment>
<dbReference type="Gene3D" id="2.60.120.200">
    <property type="match status" value="1"/>
</dbReference>